<evidence type="ECO:0000313" key="3">
    <source>
        <dbReference type="Proteomes" id="UP000031760"/>
    </source>
</evidence>
<dbReference type="Pfam" id="PF13568">
    <property type="entry name" value="OMP_b-brl_2"/>
    <property type="match status" value="1"/>
</dbReference>
<name>W8VWA8_9FLAO</name>
<dbReference type="InterPro" id="IPR025665">
    <property type="entry name" value="Beta-barrel_OMP_2"/>
</dbReference>
<organism evidence="2 3">
    <name type="scientific">Nonlabens marinus S1-08</name>
    <dbReference type="NCBI Taxonomy" id="1454201"/>
    <lineage>
        <taxon>Bacteria</taxon>
        <taxon>Pseudomonadati</taxon>
        <taxon>Bacteroidota</taxon>
        <taxon>Flavobacteriia</taxon>
        <taxon>Flavobacteriales</taxon>
        <taxon>Flavobacteriaceae</taxon>
        <taxon>Nonlabens</taxon>
    </lineage>
</organism>
<dbReference type="HOGENOM" id="CLU_082049_4_1_10"/>
<dbReference type="SUPFAM" id="SSF56925">
    <property type="entry name" value="OMPA-like"/>
    <property type="match status" value="1"/>
</dbReference>
<accession>W8VWA8</accession>
<reference evidence="2 3" key="1">
    <citation type="journal article" date="2014" name="Proc. Natl. Acad. Sci. U.S.A.">
        <title>Functional characterization of flavobacteria rhodopsins reveals a unique class of light-driven chloride pump in bacteria.</title>
        <authorList>
            <person name="Yoshizawa S."/>
            <person name="Kumagai Y."/>
            <person name="Kim H."/>
            <person name="Ogura Y."/>
            <person name="Hayashi T."/>
            <person name="Iwasaki W."/>
            <person name="DeLong E.F."/>
            <person name="Kogure K."/>
        </authorList>
    </citation>
    <scope>NUCLEOTIDE SEQUENCE [LARGE SCALE GENOMIC DNA]</scope>
    <source>
        <strain evidence="2 3">S1-08</strain>
    </source>
</reference>
<sequence length="218" mass="24769">MLLLTLAVFQFSSAQQDSKNQFTYGAQAGINLANFTEDQDFENRIGLNAGIFVSYDFLDSPLSFTSGLLYSQLGAKRDVSFISIFDGPDLDYKASLKLDYLKIPLFIEYEVIPNASLFIGPQIGFLVGNKEQYEFVEDGLYSGNRDFDFESENVQELSLSATLGVKVFLYKNIFVQGQYEFGVYDIFKDEQFAQDTGRTFSYEEFRHSVFTASLGYQF</sequence>
<dbReference type="KEGG" id="nmf:NMS_0583"/>
<protein>
    <recommendedName>
        <fullName evidence="1">Outer membrane protein beta-barrel domain-containing protein</fullName>
    </recommendedName>
</protein>
<gene>
    <name evidence="2" type="ORF">NMS_0583</name>
</gene>
<keyword evidence="3" id="KW-1185">Reference proteome</keyword>
<evidence type="ECO:0000259" key="1">
    <source>
        <dbReference type="Pfam" id="PF13568"/>
    </source>
</evidence>
<dbReference type="EMBL" id="AP014548">
    <property type="protein sequence ID" value="BAO54592.1"/>
    <property type="molecule type" value="Genomic_DNA"/>
</dbReference>
<evidence type="ECO:0000313" key="2">
    <source>
        <dbReference type="EMBL" id="BAO54592.1"/>
    </source>
</evidence>
<dbReference type="STRING" id="1454201.NMS_0583"/>
<dbReference type="AlphaFoldDB" id="W8VWA8"/>
<feature type="domain" description="Outer membrane protein beta-barrel" evidence="1">
    <location>
        <begin position="14"/>
        <end position="187"/>
    </location>
</feature>
<dbReference type="InterPro" id="IPR011250">
    <property type="entry name" value="OMP/PagP_B-barrel"/>
</dbReference>
<proteinExistence type="predicted"/>
<dbReference type="Proteomes" id="UP000031760">
    <property type="component" value="Chromosome"/>
</dbReference>